<evidence type="ECO:0000313" key="2">
    <source>
        <dbReference type="Proteomes" id="UP000064921"/>
    </source>
</evidence>
<dbReference type="Proteomes" id="UP000064921">
    <property type="component" value="Chromosome"/>
</dbReference>
<keyword evidence="2" id="KW-1185">Reference proteome</keyword>
<protein>
    <submittedName>
        <fullName evidence="1">Uncharacterized protein</fullName>
    </submittedName>
</protein>
<proteinExistence type="predicted"/>
<reference evidence="1 2" key="1">
    <citation type="submission" date="2015-10" db="EMBL/GenBank/DDBJ databases">
        <title>The world's first case of liver abscess caused by Pannonibacter phragmitetus.</title>
        <authorList>
            <person name="Ming D."/>
            <person name="Wang M."/>
            <person name="Zhou Y."/>
            <person name="Jiang T."/>
            <person name="Hu S."/>
        </authorList>
    </citation>
    <scope>NUCLEOTIDE SEQUENCE [LARGE SCALE GENOMIC DNA]</scope>
    <source>
        <strain evidence="1 2">31801</strain>
    </source>
</reference>
<dbReference type="AlphaFoldDB" id="A0A0U3P6D2"/>
<name>A0A0U3P6D2_9HYPH</name>
<organism evidence="1 2">
    <name type="scientific">Pannonibacter phragmitetus</name>
    <dbReference type="NCBI Taxonomy" id="121719"/>
    <lineage>
        <taxon>Bacteria</taxon>
        <taxon>Pseudomonadati</taxon>
        <taxon>Pseudomonadota</taxon>
        <taxon>Alphaproteobacteria</taxon>
        <taxon>Hyphomicrobiales</taxon>
        <taxon>Stappiaceae</taxon>
        <taxon>Pannonibacter</taxon>
    </lineage>
</organism>
<evidence type="ECO:0000313" key="1">
    <source>
        <dbReference type="EMBL" id="ALV28338.1"/>
    </source>
</evidence>
<gene>
    <name evidence="1" type="ORF">APZ00_15750</name>
</gene>
<dbReference type="KEGG" id="pphr:APZ00_15750"/>
<sequence>MTLTPAIMDVNCSARTCILKARQQVAQETTRQRRHDSHIQASAVRVFFYVGVLKHAFDLSQCWKNFHQEIATRFR</sequence>
<dbReference type="EMBL" id="CP013068">
    <property type="protein sequence ID" value="ALV28338.1"/>
    <property type="molecule type" value="Genomic_DNA"/>
</dbReference>
<accession>A0A0U3P6D2</accession>